<organism evidence="1 2">
    <name type="scientific">Bacteroides eggerthii</name>
    <dbReference type="NCBI Taxonomy" id="28111"/>
    <lineage>
        <taxon>Bacteria</taxon>
        <taxon>Pseudomonadati</taxon>
        <taxon>Bacteroidota</taxon>
        <taxon>Bacteroidia</taxon>
        <taxon>Bacteroidales</taxon>
        <taxon>Bacteroidaceae</taxon>
        <taxon>Bacteroides</taxon>
    </lineage>
</organism>
<proteinExistence type="predicted"/>
<sequence>MADKRENEMSNVDSVDYLRGLKGNNSVLLPLSKLIEQYKIISYKSFIENDDLNDYKGNGVYGHSATNIMQSILNKPAGSIGEAILLVLSCSENYGFQMYFNVTDNSAHIRFRNSNIWSSWKQISII</sequence>
<dbReference type="EMBL" id="CP072227">
    <property type="protein sequence ID" value="QUT46924.1"/>
    <property type="molecule type" value="Genomic_DNA"/>
</dbReference>
<gene>
    <name evidence="1" type="ORF">INE88_03769</name>
</gene>
<dbReference type="CDD" id="cd19958">
    <property type="entry name" value="pyocin_knob"/>
    <property type="match status" value="1"/>
</dbReference>
<dbReference type="Proteomes" id="UP000679226">
    <property type="component" value="Chromosome"/>
</dbReference>
<name>A0A975KK12_9BACE</name>
<dbReference type="RefSeq" id="WP_211454461.1">
    <property type="nucleotide sequence ID" value="NZ_CP072227.1"/>
</dbReference>
<protein>
    <submittedName>
        <fullName evidence="1">Uncharacterized protein</fullName>
    </submittedName>
</protein>
<reference evidence="1" key="1">
    <citation type="journal article" date="2021" name="PLoS Genet.">
        <title>Mobile Type VI secretion system loci of the gut Bacteroidales display extensive intra-ecosystem transfer, multi-species spread and geographical clustering.</title>
        <authorList>
            <person name="Garcia-Bayona L."/>
            <person name="Coyne M.J."/>
            <person name="Comstock L.E."/>
        </authorList>
    </citation>
    <scope>NUCLEOTIDE SEQUENCE</scope>
    <source>
        <strain evidence="1">CL11T00C20</strain>
    </source>
</reference>
<accession>A0A975KK12</accession>
<dbReference type="KEGG" id="beg:INE88_03769"/>
<evidence type="ECO:0000313" key="1">
    <source>
        <dbReference type="EMBL" id="QUT46924.1"/>
    </source>
</evidence>
<evidence type="ECO:0000313" key="2">
    <source>
        <dbReference type="Proteomes" id="UP000679226"/>
    </source>
</evidence>
<dbReference type="AlphaFoldDB" id="A0A975KK12"/>